<evidence type="ECO:0000313" key="1">
    <source>
        <dbReference type="EMBL" id="MCC8405384.1"/>
    </source>
</evidence>
<name>A0ABS8KKU2_9BURK</name>
<keyword evidence="2" id="KW-1185">Reference proteome</keyword>
<organism evidence="1 2">
    <name type="scientific">Paraburkholderia translucens</name>
    <dbReference type="NCBI Taxonomy" id="2886945"/>
    <lineage>
        <taxon>Bacteria</taxon>
        <taxon>Pseudomonadati</taxon>
        <taxon>Pseudomonadota</taxon>
        <taxon>Betaproteobacteria</taxon>
        <taxon>Burkholderiales</taxon>
        <taxon>Burkholderiaceae</taxon>
        <taxon>Paraburkholderia</taxon>
    </lineage>
</organism>
<comment type="caution">
    <text evidence="1">The sequence shown here is derived from an EMBL/GenBank/DDBJ whole genome shotgun (WGS) entry which is preliminary data.</text>
</comment>
<accession>A0ABS8KKU2</accession>
<dbReference type="Proteomes" id="UP001430614">
    <property type="component" value="Unassembled WGS sequence"/>
</dbReference>
<gene>
    <name evidence="1" type="ORF">LJ655_26615</name>
</gene>
<protein>
    <submittedName>
        <fullName evidence="1">Uncharacterized protein</fullName>
    </submittedName>
</protein>
<dbReference type="EMBL" id="JAJITC010000019">
    <property type="protein sequence ID" value="MCC8405384.1"/>
    <property type="molecule type" value="Genomic_DNA"/>
</dbReference>
<proteinExistence type="predicted"/>
<evidence type="ECO:0000313" key="2">
    <source>
        <dbReference type="Proteomes" id="UP001430614"/>
    </source>
</evidence>
<reference evidence="1 2" key="1">
    <citation type="submission" date="2021-11" db="EMBL/GenBank/DDBJ databases">
        <authorList>
            <person name="Oh E.-T."/>
            <person name="Kim S.-B."/>
        </authorList>
    </citation>
    <scope>NUCLEOTIDE SEQUENCE [LARGE SCALE GENOMIC DNA]</scope>
    <source>
        <strain evidence="1 2">MMS20-SJTN17</strain>
    </source>
</reference>
<dbReference type="RefSeq" id="WP_230564154.1">
    <property type="nucleotide sequence ID" value="NZ_JAJITC010000019.1"/>
</dbReference>
<sequence>MLRFATRCRQITLRRAGLRQVWTGRDTATLTQQGTTKLAEAINVRSDMADKIGLSLDMAVPFGFAGSIKAARAGSITMGRINLQMHEAKAHHPNLGGGRS</sequence>